<evidence type="ECO:0000256" key="4">
    <source>
        <dbReference type="ARBA" id="ARBA00021008"/>
    </source>
</evidence>
<keyword evidence="6 10" id="KW-1133">Transmembrane helix</keyword>
<dbReference type="InterPro" id="IPR001750">
    <property type="entry name" value="ND/Mrp_TM"/>
</dbReference>
<dbReference type="AlphaFoldDB" id="A0A3N4L8T3"/>
<dbReference type="EC" id="7.1.1.2" evidence="3"/>
<proteinExistence type="inferred from homology"/>
<feature type="transmembrane region" description="Helical" evidence="10">
    <location>
        <begin position="148"/>
        <end position="167"/>
    </location>
</feature>
<sequence>MDVYDALGTIVTTFVAILPKISLFIFLLELVNYATPSAVEFISSLLSLILGTVVGLVQRRIKRLLAYSSISHVGFILLALAGGNQESLAAFFFYLMQYSVSNVNIFFIIILIGYSLIYNKSDSNLLDEKNSPLQLIKQLKGYYHVNPMLSLSFTITILSLIGIPPLLGWGF</sequence>
<dbReference type="PANTHER" id="PTHR22773">
    <property type="entry name" value="NADH DEHYDROGENASE"/>
    <property type="match status" value="1"/>
</dbReference>
<name>A0A3N4L8T3_9PEZI</name>
<evidence type="ECO:0000256" key="6">
    <source>
        <dbReference type="ARBA" id="ARBA00022989"/>
    </source>
</evidence>
<feature type="domain" description="NADH:quinone oxidoreductase/Mrp antiporter transmembrane" evidence="11">
    <location>
        <begin position="2"/>
        <end position="169"/>
    </location>
</feature>
<evidence type="ECO:0000313" key="12">
    <source>
        <dbReference type="EMBL" id="RPB17869.1"/>
    </source>
</evidence>
<keyword evidence="5 10" id="KW-0812">Transmembrane</keyword>
<evidence type="ECO:0000256" key="9">
    <source>
        <dbReference type="ARBA" id="ARBA00049551"/>
    </source>
</evidence>
<organism evidence="12 13">
    <name type="scientific">Terfezia boudieri ATCC MYA-4762</name>
    <dbReference type="NCBI Taxonomy" id="1051890"/>
    <lineage>
        <taxon>Eukaryota</taxon>
        <taxon>Fungi</taxon>
        <taxon>Dikarya</taxon>
        <taxon>Ascomycota</taxon>
        <taxon>Pezizomycotina</taxon>
        <taxon>Pezizomycetes</taxon>
        <taxon>Pezizales</taxon>
        <taxon>Pezizaceae</taxon>
        <taxon>Terfezia</taxon>
    </lineage>
</organism>
<dbReference type="InParanoid" id="A0A3N4L8T3"/>
<protein>
    <recommendedName>
        <fullName evidence="4">NADH-ubiquinone oxidoreductase chain 2</fullName>
        <ecNumber evidence="3">7.1.1.2</ecNumber>
    </recommendedName>
    <alternativeName>
        <fullName evidence="8">NADH dehydrogenase subunit 2</fullName>
    </alternativeName>
</protein>
<feature type="transmembrane region" description="Helical" evidence="10">
    <location>
        <begin position="95"/>
        <end position="117"/>
    </location>
</feature>
<evidence type="ECO:0000256" key="2">
    <source>
        <dbReference type="ARBA" id="ARBA00007012"/>
    </source>
</evidence>
<evidence type="ECO:0000256" key="7">
    <source>
        <dbReference type="ARBA" id="ARBA00023136"/>
    </source>
</evidence>
<dbReference type="OrthoDB" id="3690411at2759"/>
<dbReference type="Proteomes" id="UP000267821">
    <property type="component" value="Unassembled WGS sequence"/>
</dbReference>
<comment type="similarity">
    <text evidence="2">Belongs to the complex I subunit 2 family.</text>
</comment>
<dbReference type="GO" id="GO:0008137">
    <property type="term" value="F:NADH dehydrogenase (ubiquinone) activity"/>
    <property type="evidence" value="ECO:0007669"/>
    <property type="project" value="UniProtKB-EC"/>
</dbReference>
<comment type="subcellular location">
    <subcellularLocation>
        <location evidence="1">Membrane</location>
        <topology evidence="1">Multi-pass membrane protein</topology>
    </subcellularLocation>
</comment>
<evidence type="ECO:0000256" key="3">
    <source>
        <dbReference type="ARBA" id="ARBA00012944"/>
    </source>
</evidence>
<keyword evidence="7 10" id="KW-0472">Membrane</keyword>
<evidence type="ECO:0000256" key="10">
    <source>
        <dbReference type="SAM" id="Phobius"/>
    </source>
</evidence>
<evidence type="ECO:0000259" key="11">
    <source>
        <dbReference type="Pfam" id="PF00361"/>
    </source>
</evidence>
<dbReference type="EMBL" id="ML121972">
    <property type="protein sequence ID" value="RPB17869.1"/>
    <property type="molecule type" value="Genomic_DNA"/>
</dbReference>
<evidence type="ECO:0000256" key="5">
    <source>
        <dbReference type="ARBA" id="ARBA00022692"/>
    </source>
</evidence>
<reference evidence="12 13" key="1">
    <citation type="journal article" date="2018" name="Nat. Ecol. Evol.">
        <title>Pezizomycetes genomes reveal the molecular basis of ectomycorrhizal truffle lifestyle.</title>
        <authorList>
            <person name="Murat C."/>
            <person name="Payen T."/>
            <person name="Noel B."/>
            <person name="Kuo A."/>
            <person name="Morin E."/>
            <person name="Chen J."/>
            <person name="Kohler A."/>
            <person name="Krizsan K."/>
            <person name="Balestrini R."/>
            <person name="Da Silva C."/>
            <person name="Montanini B."/>
            <person name="Hainaut M."/>
            <person name="Levati E."/>
            <person name="Barry K.W."/>
            <person name="Belfiori B."/>
            <person name="Cichocki N."/>
            <person name="Clum A."/>
            <person name="Dockter R.B."/>
            <person name="Fauchery L."/>
            <person name="Guy J."/>
            <person name="Iotti M."/>
            <person name="Le Tacon F."/>
            <person name="Lindquist E.A."/>
            <person name="Lipzen A."/>
            <person name="Malagnac F."/>
            <person name="Mello A."/>
            <person name="Molinier V."/>
            <person name="Miyauchi S."/>
            <person name="Poulain J."/>
            <person name="Riccioni C."/>
            <person name="Rubini A."/>
            <person name="Sitrit Y."/>
            <person name="Splivallo R."/>
            <person name="Traeger S."/>
            <person name="Wang M."/>
            <person name="Zifcakova L."/>
            <person name="Wipf D."/>
            <person name="Zambonelli A."/>
            <person name="Paolocci F."/>
            <person name="Nowrousian M."/>
            <person name="Ottonello S."/>
            <person name="Baldrian P."/>
            <person name="Spatafora J.W."/>
            <person name="Henrissat B."/>
            <person name="Nagy L.G."/>
            <person name="Aury J.M."/>
            <person name="Wincker P."/>
            <person name="Grigoriev I.V."/>
            <person name="Bonfante P."/>
            <person name="Martin F.M."/>
        </authorList>
    </citation>
    <scope>NUCLEOTIDE SEQUENCE [LARGE SCALE GENOMIC DNA]</scope>
    <source>
        <strain evidence="12 13">ATCC MYA-4762</strain>
    </source>
</reference>
<dbReference type="Pfam" id="PF00361">
    <property type="entry name" value="Proton_antipo_M"/>
    <property type="match status" value="1"/>
</dbReference>
<feature type="transmembrane region" description="Helical" evidence="10">
    <location>
        <begin position="34"/>
        <end position="57"/>
    </location>
</feature>
<comment type="catalytic activity">
    <reaction evidence="9">
        <text>a ubiquinone + NADH + 5 H(+)(in) = a ubiquinol + NAD(+) + 4 H(+)(out)</text>
        <dbReference type="Rhea" id="RHEA:29091"/>
        <dbReference type="Rhea" id="RHEA-COMP:9565"/>
        <dbReference type="Rhea" id="RHEA-COMP:9566"/>
        <dbReference type="ChEBI" id="CHEBI:15378"/>
        <dbReference type="ChEBI" id="CHEBI:16389"/>
        <dbReference type="ChEBI" id="CHEBI:17976"/>
        <dbReference type="ChEBI" id="CHEBI:57540"/>
        <dbReference type="ChEBI" id="CHEBI:57945"/>
        <dbReference type="EC" id="7.1.1.2"/>
    </reaction>
</comment>
<evidence type="ECO:0000256" key="8">
    <source>
        <dbReference type="ARBA" id="ARBA00031028"/>
    </source>
</evidence>
<feature type="transmembrane region" description="Helical" evidence="10">
    <location>
        <begin position="64"/>
        <end position="83"/>
    </location>
</feature>
<dbReference type="GO" id="GO:0016020">
    <property type="term" value="C:membrane"/>
    <property type="evidence" value="ECO:0007669"/>
    <property type="project" value="UniProtKB-SubCell"/>
</dbReference>
<evidence type="ECO:0000256" key="1">
    <source>
        <dbReference type="ARBA" id="ARBA00004141"/>
    </source>
</evidence>
<gene>
    <name evidence="12" type="ORF">L211DRAFT_859440</name>
</gene>
<dbReference type="STRING" id="1051890.A0A3N4L8T3"/>
<accession>A0A3N4L8T3</accession>
<feature type="transmembrane region" description="Helical" evidence="10">
    <location>
        <begin position="7"/>
        <end position="28"/>
    </location>
</feature>
<evidence type="ECO:0000313" key="13">
    <source>
        <dbReference type="Proteomes" id="UP000267821"/>
    </source>
</evidence>
<keyword evidence="13" id="KW-1185">Reference proteome</keyword>